<name>A0A3P1WPG5_9ACTN</name>
<dbReference type="AlphaFoldDB" id="A0A3P1WPG5"/>
<protein>
    <submittedName>
        <fullName evidence="1">Uncharacterized protein</fullName>
    </submittedName>
</protein>
<comment type="caution">
    <text evidence="1">The sequence shown here is derived from an EMBL/GenBank/DDBJ whole genome shotgun (WGS) entry which is preliminary data.</text>
</comment>
<gene>
    <name evidence="1" type="ORF">EII35_14245</name>
</gene>
<organism evidence="1 2">
    <name type="scientific">Arachnia propionica</name>
    <dbReference type="NCBI Taxonomy" id="1750"/>
    <lineage>
        <taxon>Bacteria</taxon>
        <taxon>Bacillati</taxon>
        <taxon>Actinomycetota</taxon>
        <taxon>Actinomycetes</taxon>
        <taxon>Propionibacteriales</taxon>
        <taxon>Propionibacteriaceae</taxon>
        <taxon>Arachnia</taxon>
    </lineage>
</organism>
<dbReference type="Proteomes" id="UP000280935">
    <property type="component" value="Unassembled WGS sequence"/>
</dbReference>
<evidence type="ECO:0000313" key="2">
    <source>
        <dbReference type="Proteomes" id="UP000280935"/>
    </source>
</evidence>
<sequence>MLVKGKTFCFEVPDGWASDDRSGQVIAVSGTASLGFMPNAVLRESRIDERRDALAAVSQARLRSSEGRLPGTLTLGVQALERHGVEHRRLWYLLPLTPDGLHGNVLSILGMQELVVAEGVVAELTVSVPLVEWNPGDLHHAMLDTLRPLPPEERAEPETRAEVPVPELDEWATARDGKPREELTGVEPPELVLQGAPLVLSDEAVDLFTTNAQNRVFAPVTGDVGDELAAAGLVDEAGNLTPDGFWYADHILSGEFRRISFAGPERDDVRFWFTDPSAVLAIPHPEQEGLRLLGYCPSNDLFRLFLSWAGITPSWPMELNLELDEGAFRAKADRGVVPQGHDGDAGEFLTRDWRLTSLSGLNGSILNWIHTDARGDAMVWDGSRLNDTIIIEQNPSEPFWWTLIEAVVKEGE</sequence>
<evidence type="ECO:0000313" key="1">
    <source>
        <dbReference type="EMBL" id="RRD48151.1"/>
    </source>
</evidence>
<dbReference type="OrthoDB" id="4863923at2"/>
<dbReference type="RefSeq" id="WP_125229129.1">
    <property type="nucleotide sequence ID" value="NZ_RQYT01000052.1"/>
</dbReference>
<proteinExistence type="predicted"/>
<accession>A0A3P1WPG5</accession>
<reference evidence="1 2" key="1">
    <citation type="submission" date="2018-11" db="EMBL/GenBank/DDBJ databases">
        <title>Genomes From Bacteria Associated with the Canine Oral Cavity: a Test Case for Automated Genome-Based Taxonomic Assignment.</title>
        <authorList>
            <person name="Coil D.A."/>
            <person name="Jospin G."/>
            <person name="Darling A.E."/>
            <person name="Wallis C."/>
            <person name="Davis I.J."/>
            <person name="Harris S."/>
            <person name="Eisen J.A."/>
            <person name="Holcombe L.J."/>
            <person name="O'Flynn C."/>
        </authorList>
    </citation>
    <scope>NUCLEOTIDE SEQUENCE [LARGE SCALE GENOMIC DNA]</scope>
    <source>
        <strain evidence="1 2">OH2822_COT-296</strain>
    </source>
</reference>
<dbReference type="EMBL" id="RQYT01000052">
    <property type="protein sequence ID" value="RRD48151.1"/>
    <property type="molecule type" value="Genomic_DNA"/>
</dbReference>